<dbReference type="AlphaFoldDB" id="A0A1Y1IHZ9"/>
<dbReference type="InterPro" id="IPR003497">
    <property type="entry name" value="BRO_N_domain"/>
</dbReference>
<reference evidence="3 4" key="1">
    <citation type="journal article" date="2014" name="Nat. Commun.">
        <title>Klebsormidium flaccidum genome reveals primary factors for plant terrestrial adaptation.</title>
        <authorList>
            <person name="Hori K."/>
            <person name="Maruyama F."/>
            <person name="Fujisawa T."/>
            <person name="Togashi T."/>
            <person name="Yamamoto N."/>
            <person name="Seo M."/>
            <person name="Sato S."/>
            <person name="Yamada T."/>
            <person name="Mori H."/>
            <person name="Tajima N."/>
            <person name="Moriyama T."/>
            <person name="Ikeuchi M."/>
            <person name="Watanabe M."/>
            <person name="Wada H."/>
            <person name="Kobayashi K."/>
            <person name="Saito M."/>
            <person name="Masuda T."/>
            <person name="Sasaki-Sekimoto Y."/>
            <person name="Mashiguchi K."/>
            <person name="Awai K."/>
            <person name="Shimojima M."/>
            <person name="Masuda S."/>
            <person name="Iwai M."/>
            <person name="Nobusawa T."/>
            <person name="Narise T."/>
            <person name="Kondo S."/>
            <person name="Saito H."/>
            <person name="Sato R."/>
            <person name="Murakawa M."/>
            <person name="Ihara Y."/>
            <person name="Oshima-Yamada Y."/>
            <person name="Ohtaka K."/>
            <person name="Satoh M."/>
            <person name="Sonobe K."/>
            <person name="Ishii M."/>
            <person name="Ohtani R."/>
            <person name="Kanamori-Sato M."/>
            <person name="Honoki R."/>
            <person name="Miyazaki D."/>
            <person name="Mochizuki H."/>
            <person name="Umetsu J."/>
            <person name="Higashi K."/>
            <person name="Shibata D."/>
            <person name="Kamiya Y."/>
            <person name="Sato N."/>
            <person name="Nakamura Y."/>
            <person name="Tabata S."/>
            <person name="Ida S."/>
            <person name="Kurokawa K."/>
            <person name="Ohta H."/>
        </authorList>
    </citation>
    <scope>NUCLEOTIDE SEQUENCE [LARGE SCALE GENOMIC DNA]</scope>
    <source>
        <strain evidence="3 4">NIES-2285</strain>
    </source>
</reference>
<dbReference type="EMBL" id="DF237364">
    <property type="protein sequence ID" value="GAQ88277.1"/>
    <property type="molecule type" value="Genomic_DNA"/>
</dbReference>
<feature type="coiled-coil region" evidence="1">
    <location>
        <begin position="102"/>
        <end position="139"/>
    </location>
</feature>
<protein>
    <recommendedName>
        <fullName evidence="2">Bro-N domain-containing protein</fullName>
    </recommendedName>
</protein>
<keyword evidence="1" id="KW-0175">Coiled coil</keyword>
<dbReference type="PROSITE" id="PS51750">
    <property type="entry name" value="BRO_N"/>
    <property type="match status" value="1"/>
</dbReference>
<gene>
    <name evidence="3" type="ORF">KFL_004150010</name>
</gene>
<sequence>MDIAEAFETGYDVFQVNIQGTLEEPLFYAHQMSDIVRLTDVDAIVANLPSKCVVSRHGLTEREELLTENGVQLLLMKSQHPIADVLREWVFDTLKDIRLKAIAKIRQNEQAREKELRTLREDNNNLKEQTSRLEKETDRKTNFLYNFKLENAQSDSKCRIKLGKTKDTAGRQGPYRQTNPFGRLTYSVEVPADCINDAESVLHRLMKNTGGLVKSEVYDTSVEYAKTLTRVVADLFALTNGGSDCTDANAKIFQKVVGLLNHEIRGDVAQTSHQQSDSSKVTNQTLQAELTEIKDILTKMKEKAVTTPVLKDTEPPEANDTTLPDIQVVYDFNRFVDECCEVGTDFYDFPAEIHVRFILWARLTNRGLKEALIRYLKTRFMPCRIQDGEMVPHGYKGLRIIPYKRAKTMVLWEIEKFVQVTCVETCSSRLYDSDLEATYFRWKKEKDPDYEEDRTELKGIHTFLDQHYVHCALWKADSKYTEKGYYGICLKGNEATYKRRVPPSAARPVEELEEKSGLVKRKWDKVSDAAASLGWSTAKVGYTIKKKTIINGLAYKSREDVSMVLV</sequence>
<proteinExistence type="predicted"/>
<feature type="domain" description="Bro-N" evidence="2">
    <location>
        <begin position="1"/>
        <end position="101"/>
    </location>
</feature>
<evidence type="ECO:0000313" key="4">
    <source>
        <dbReference type="Proteomes" id="UP000054558"/>
    </source>
</evidence>
<keyword evidence="4" id="KW-1185">Reference proteome</keyword>
<evidence type="ECO:0000259" key="2">
    <source>
        <dbReference type="PROSITE" id="PS51750"/>
    </source>
</evidence>
<name>A0A1Y1IHZ9_KLENI</name>
<accession>A0A1Y1IHZ9</accession>
<organism evidence="3 4">
    <name type="scientific">Klebsormidium nitens</name>
    <name type="common">Green alga</name>
    <name type="synonym">Ulothrix nitens</name>
    <dbReference type="NCBI Taxonomy" id="105231"/>
    <lineage>
        <taxon>Eukaryota</taxon>
        <taxon>Viridiplantae</taxon>
        <taxon>Streptophyta</taxon>
        <taxon>Klebsormidiophyceae</taxon>
        <taxon>Klebsormidiales</taxon>
        <taxon>Klebsormidiaceae</taxon>
        <taxon>Klebsormidium</taxon>
    </lineage>
</organism>
<evidence type="ECO:0000313" key="3">
    <source>
        <dbReference type="EMBL" id="GAQ88277.1"/>
    </source>
</evidence>
<evidence type="ECO:0000256" key="1">
    <source>
        <dbReference type="SAM" id="Coils"/>
    </source>
</evidence>
<dbReference type="Proteomes" id="UP000054558">
    <property type="component" value="Unassembled WGS sequence"/>
</dbReference>